<dbReference type="SUPFAM" id="SSF48317">
    <property type="entry name" value="Acid phosphatase/Vanadium-dependent haloperoxidase"/>
    <property type="match status" value="1"/>
</dbReference>
<dbReference type="AlphaFoldDB" id="A0A376B9U1"/>
<evidence type="ECO:0000256" key="1">
    <source>
        <dbReference type="ARBA" id="ARBA00004141"/>
    </source>
</evidence>
<evidence type="ECO:0000313" key="8">
    <source>
        <dbReference type="Proteomes" id="UP000262825"/>
    </source>
</evidence>
<comment type="similarity">
    <text evidence="2">Belongs to the PA-phosphatase related phosphoesterase family.</text>
</comment>
<dbReference type="PANTHER" id="PTHR10165">
    <property type="entry name" value="LIPID PHOSPHATE PHOSPHATASE"/>
    <property type="match status" value="1"/>
</dbReference>
<keyword evidence="8" id="KW-1185">Reference proteome</keyword>
<dbReference type="GO" id="GO:0008195">
    <property type="term" value="F:phosphatidate phosphatase activity"/>
    <property type="evidence" value="ECO:0007669"/>
    <property type="project" value="TreeGrafter"/>
</dbReference>
<dbReference type="PANTHER" id="PTHR10165:SF155">
    <property type="entry name" value="LIPID PHOSPHATE PHOSPHATASE 1"/>
    <property type="match status" value="1"/>
</dbReference>
<evidence type="ECO:0000256" key="2">
    <source>
        <dbReference type="ARBA" id="ARBA00008816"/>
    </source>
</evidence>
<evidence type="ECO:0000313" key="7">
    <source>
        <dbReference type="EMBL" id="SSD61304.1"/>
    </source>
</evidence>
<gene>
    <name evidence="7" type="ORF">SCODWIG_03065</name>
</gene>
<evidence type="ECO:0000256" key="5">
    <source>
        <dbReference type="ARBA" id="ARBA00023136"/>
    </source>
</evidence>
<proteinExistence type="inferred from homology"/>
<dbReference type="InterPro" id="IPR036938">
    <property type="entry name" value="PAP2/HPO_sf"/>
</dbReference>
<feature type="domain" description="Phosphatidic acid phosphatase type 2/haloperoxidase" evidence="6">
    <location>
        <begin position="4"/>
        <end position="88"/>
    </location>
</feature>
<dbReference type="Pfam" id="PF01569">
    <property type="entry name" value="PAP2"/>
    <property type="match status" value="1"/>
</dbReference>
<keyword evidence="3" id="KW-0812">Transmembrane</keyword>
<organism evidence="7 8">
    <name type="scientific">Saccharomycodes ludwigii</name>
    <dbReference type="NCBI Taxonomy" id="36035"/>
    <lineage>
        <taxon>Eukaryota</taxon>
        <taxon>Fungi</taxon>
        <taxon>Dikarya</taxon>
        <taxon>Ascomycota</taxon>
        <taxon>Saccharomycotina</taxon>
        <taxon>Saccharomycetes</taxon>
        <taxon>Saccharomycodales</taxon>
        <taxon>Saccharomycodaceae</taxon>
        <taxon>Saccharomycodes</taxon>
    </lineage>
</organism>
<dbReference type="InterPro" id="IPR043216">
    <property type="entry name" value="PAP-like"/>
</dbReference>
<accession>A0A376B9U1</accession>
<evidence type="ECO:0000259" key="6">
    <source>
        <dbReference type="Pfam" id="PF01569"/>
    </source>
</evidence>
<dbReference type="EMBL" id="UFAJ01000644">
    <property type="protein sequence ID" value="SSD61304.1"/>
    <property type="molecule type" value="Genomic_DNA"/>
</dbReference>
<dbReference type="Gene3D" id="1.20.144.10">
    <property type="entry name" value="Phosphatidic acid phosphatase type 2/haloperoxidase"/>
    <property type="match status" value="1"/>
</dbReference>
<dbReference type="InterPro" id="IPR000326">
    <property type="entry name" value="PAP2/HPO"/>
</dbReference>
<dbReference type="Proteomes" id="UP000262825">
    <property type="component" value="Unassembled WGS sequence"/>
</dbReference>
<dbReference type="GO" id="GO:0006644">
    <property type="term" value="P:phospholipid metabolic process"/>
    <property type="evidence" value="ECO:0007669"/>
    <property type="project" value="InterPro"/>
</dbReference>
<dbReference type="GO" id="GO:0016020">
    <property type="term" value="C:membrane"/>
    <property type="evidence" value="ECO:0007669"/>
    <property type="project" value="UniProtKB-SubCell"/>
</dbReference>
<dbReference type="VEuPathDB" id="FungiDB:SCODWIG_03065"/>
<protein>
    <recommendedName>
        <fullName evidence="6">Phosphatidic acid phosphatase type 2/haloperoxidase domain-containing protein</fullName>
    </recommendedName>
</protein>
<evidence type="ECO:0000256" key="4">
    <source>
        <dbReference type="ARBA" id="ARBA00022989"/>
    </source>
</evidence>
<sequence>MLVPFHIKKYCGNDINTFKFRDGLRSTPSGHSTFISCSMSFIYEYLSTTTITNNNKAIRSSHLWCIVITLLVMYSRIVDHRHHWYDVYCDIVMFL</sequence>
<evidence type="ECO:0000256" key="3">
    <source>
        <dbReference type="ARBA" id="ARBA00022692"/>
    </source>
</evidence>
<comment type="subcellular location">
    <subcellularLocation>
        <location evidence="1">Membrane</location>
        <topology evidence="1">Multi-pass membrane protein</topology>
    </subcellularLocation>
</comment>
<reference evidence="8" key="1">
    <citation type="submission" date="2018-06" db="EMBL/GenBank/DDBJ databases">
        <authorList>
            <person name="Guldener U."/>
        </authorList>
    </citation>
    <scope>NUCLEOTIDE SEQUENCE [LARGE SCALE GENOMIC DNA]</scope>
    <source>
        <strain evidence="8">UTAD17</strain>
    </source>
</reference>
<keyword evidence="4" id="KW-1133">Transmembrane helix</keyword>
<name>A0A376B9U1_9ASCO</name>
<dbReference type="GO" id="GO:0046839">
    <property type="term" value="P:phospholipid dephosphorylation"/>
    <property type="evidence" value="ECO:0007669"/>
    <property type="project" value="TreeGrafter"/>
</dbReference>
<keyword evidence="5" id="KW-0472">Membrane</keyword>